<dbReference type="InterPro" id="IPR001789">
    <property type="entry name" value="Sig_transdc_resp-reg_receiver"/>
</dbReference>
<feature type="modified residue" description="4-aspartylphosphate" evidence="1">
    <location>
        <position position="58"/>
    </location>
</feature>
<dbReference type="Gene3D" id="3.40.50.2300">
    <property type="match status" value="1"/>
</dbReference>
<keyword evidence="5" id="KW-1185">Reference proteome</keyword>
<dbReference type="SUPFAM" id="SSF52172">
    <property type="entry name" value="CheY-like"/>
    <property type="match status" value="1"/>
</dbReference>
<evidence type="ECO:0000313" key="5">
    <source>
        <dbReference type="Proteomes" id="UP000589520"/>
    </source>
</evidence>
<evidence type="ECO:0000313" key="4">
    <source>
        <dbReference type="EMBL" id="NYF79936.1"/>
    </source>
</evidence>
<name>A0A7Y9PHH3_9BACT</name>
<dbReference type="SMART" id="SM00850">
    <property type="entry name" value="LytTR"/>
    <property type="match status" value="1"/>
</dbReference>
<feature type="domain" description="Response regulatory" evidence="2">
    <location>
        <begin position="7"/>
        <end position="120"/>
    </location>
</feature>
<proteinExistence type="predicted"/>
<dbReference type="PANTHER" id="PTHR37299">
    <property type="entry name" value="TRANSCRIPTIONAL REGULATOR-RELATED"/>
    <property type="match status" value="1"/>
</dbReference>
<gene>
    <name evidence="4" type="ORF">HDF17_002256</name>
</gene>
<dbReference type="PROSITE" id="PS50930">
    <property type="entry name" value="HTH_LYTTR"/>
    <property type="match status" value="1"/>
</dbReference>
<dbReference type="GO" id="GO:0000156">
    <property type="term" value="F:phosphorelay response regulator activity"/>
    <property type="evidence" value="ECO:0007669"/>
    <property type="project" value="InterPro"/>
</dbReference>
<dbReference type="RefSeq" id="WP_179490929.1">
    <property type="nucleotide sequence ID" value="NZ_JACCCW010000002.1"/>
</dbReference>
<protein>
    <submittedName>
        <fullName evidence="4">Two-component system LytT family response regulator</fullName>
    </submittedName>
</protein>
<dbReference type="GO" id="GO:0003677">
    <property type="term" value="F:DNA binding"/>
    <property type="evidence" value="ECO:0007669"/>
    <property type="project" value="InterPro"/>
</dbReference>
<evidence type="ECO:0000256" key="1">
    <source>
        <dbReference type="PROSITE-ProRule" id="PRU00169"/>
    </source>
</evidence>
<comment type="caution">
    <text evidence="4">The sequence shown here is derived from an EMBL/GenBank/DDBJ whole genome shotgun (WGS) entry which is preliminary data.</text>
</comment>
<dbReference type="Pfam" id="PF04397">
    <property type="entry name" value="LytTR"/>
    <property type="match status" value="1"/>
</dbReference>
<dbReference type="EMBL" id="JACCCW010000002">
    <property type="protein sequence ID" value="NYF79936.1"/>
    <property type="molecule type" value="Genomic_DNA"/>
</dbReference>
<evidence type="ECO:0000259" key="2">
    <source>
        <dbReference type="PROSITE" id="PS50110"/>
    </source>
</evidence>
<organism evidence="4 5">
    <name type="scientific">Granulicella arctica</name>
    <dbReference type="NCBI Taxonomy" id="940613"/>
    <lineage>
        <taxon>Bacteria</taxon>
        <taxon>Pseudomonadati</taxon>
        <taxon>Acidobacteriota</taxon>
        <taxon>Terriglobia</taxon>
        <taxon>Terriglobales</taxon>
        <taxon>Acidobacteriaceae</taxon>
        <taxon>Granulicella</taxon>
    </lineage>
</organism>
<dbReference type="Gene3D" id="2.40.50.1020">
    <property type="entry name" value="LytTr DNA-binding domain"/>
    <property type="match status" value="1"/>
</dbReference>
<accession>A0A7Y9PHH3</accession>
<dbReference type="PROSITE" id="PS50110">
    <property type="entry name" value="RESPONSE_REGULATORY"/>
    <property type="match status" value="1"/>
</dbReference>
<dbReference type="InterPro" id="IPR011006">
    <property type="entry name" value="CheY-like_superfamily"/>
</dbReference>
<dbReference type="InterPro" id="IPR046947">
    <property type="entry name" value="LytR-like"/>
</dbReference>
<keyword evidence="1" id="KW-0597">Phosphoprotein</keyword>
<dbReference type="Proteomes" id="UP000589520">
    <property type="component" value="Unassembled WGS sequence"/>
</dbReference>
<sequence length="257" mass="29497">MSVPPIRVFVADDEAPARRKILRFLSQDSDVVLVGEASTGRAAVAGIERTQPDLIFLDVQMPDMDGFGVIAALEAAELPRIVFVTAHDQYALRAIEFHAFGYLLKPYDRIRFDKVLQEVKQQIEKESLSQVNARLHQLLLEMQSRKQVVPRLLVQENGRGVLLELNEIDWAESSGNYLQLHVGSRLYSVRGTIESLEKKLDGSRFLRINRSCLVRVAFIHDLHVWSHGEYRVVLLSGEVHTWTRRYLDRHPELLHRL</sequence>
<evidence type="ECO:0000259" key="3">
    <source>
        <dbReference type="PROSITE" id="PS50930"/>
    </source>
</evidence>
<dbReference type="PANTHER" id="PTHR37299:SF1">
    <property type="entry name" value="STAGE 0 SPORULATION PROTEIN A HOMOLOG"/>
    <property type="match status" value="1"/>
</dbReference>
<dbReference type="AlphaFoldDB" id="A0A7Y9PHH3"/>
<reference evidence="4 5" key="1">
    <citation type="submission" date="2020-07" db="EMBL/GenBank/DDBJ databases">
        <title>Genomic Encyclopedia of Type Strains, Phase IV (KMG-V): Genome sequencing to study the core and pangenomes of soil and plant-associated prokaryotes.</title>
        <authorList>
            <person name="Whitman W."/>
        </authorList>
    </citation>
    <scope>NUCLEOTIDE SEQUENCE [LARGE SCALE GENOMIC DNA]</scope>
    <source>
        <strain evidence="4 5">X4EP2</strain>
    </source>
</reference>
<dbReference type="InterPro" id="IPR007492">
    <property type="entry name" value="LytTR_DNA-bd_dom"/>
</dbReference>
<dbReference type="Pfam" id="PF00072">
    <property type="entry name" value="Response_reg"/>
    <property type="match status" value="1"/>
</dbReference>
<dbReference type="SMART" id="SM00448">
    <property type="entry name" value="REC"/>
    <property type="match status" value="1"/>
</dbReference>
<feature type="domain" description="HTH LytTR-type" evidence="3">
    <location>
        <begin position="152"/>
        <end position="256"/>
    </location>
</feature>